<gene>
    <name evidence="13" type="ORF">EGW08_017977</name>
</gene>
<keyword evidence="8 11" id="KW-0472">Membrane</keyword>
<evidence type="ECO:0000256" key="11">
    <source>
        <dbReference type="SAM" id="Phobius"/>
    </source>
</evidence>
<comment type="subcellular location">
    <subcellularLocation>
        <location evidence="1">Membrane</location>
        <topology evidence="1">Single-pass type I membrane protein</topology>
    </subcellularLocation>
</comment>
<evidence type="ECO:0000256" key="10">
    <source>
        <dbReference type="ARBA" id="ARBA00023180"/>
    </source>
</evidence>
<dbReference type="PIRSF" id="PIRSF037595">
    <property type="entry name" value="Toll-like_receptor"/>
    <property type="match status" value="1"/>
</dbReference>
<feature type="transmembrane region" description="Helical" evidence="11">
    <location>
        <begin position="705"/>
        <end position="727"/>
    </location>
</feature>
<evidence type="ECO:0000256" key="8">
    <source>
        <dbReference type="ARBA" id="ARBA00023136"/>
    </source>
</evidence>
<keyword evidence="5" id="KW-0732">Signal</keyword>
<organism evidence="13 14">
    <name type="scientific">Elysia chlorotica</name>
    <name type="common">Eastern emerald elysia</name>
    <name type="synonym">Sea slug</name>
    <dbReference type="NCBI Taxonomy" id="188477"/>
    <lineage>
        <taxon>Eukaryota</taxon>
        <taxon>Metazoa</taxon>
        <taxon>Spiralia</taxon>
        <taxon>Lophotrochozoa</taxon>
        <taxon>Mollusca</taxon>
        <taxon>Gastropoda</taxon>
        <taxon>Heterobranchia</taxon>
        <taxon>Euthyneura</taxon>
        <taxon>Panpulmonata</taxon>
        <taxon>Sacoglossa</taxon>
        <taxon>Placobranchoidea</taxon>
        <taxon>Plakobranchidae</taxon>
        <taxon>Elysia</taxon>
    </lineage>
</organism>
<comment type="caution">
    <text evidence="13">The sequence shown here is derived from an EMBL/GenBank/DDBJ whole genome shotgun (WGS) entry which is preliminary data.</text>
</comment>
<keyword evidence="10" id="KW-0325">Glycoprotein</keyword>
<dbReference type="GO" id="GO:0005886">
    <property type="term" value="C:plasma membrane"/>
    <property type="evidence" value="ECO:0007669"/>
    <property type="project" value="TreeGrafter"/>
</dbReference>
<evidence type="ECO:0000256" key="5">
    <source>
        <dbReference type="ARBA" id="ARBA00022729"/>
    </source>
</evidence>
<sequence>MPAIGLYRNKMKDILKKKTNSSSLKFSEESSSLIHSNSLGDESHWFPECSVCDEKLPAPEMVSINGDLMSSKSKAQPLQSGVQCCKINGTEADCRNCSLTTIPSTLSPNITVLLLGHNLLTDASISGGAFKRYPRLTLLSLSSNLITSLADDAFEGLPLLRCLCLQYNNIKMDEGLNSSLTFQPLAQSLVYLRLNGINKNTTHVNLMYPSYAIGFLSNLKYLYMDGIPLVRFENPQKKLPKLTHLGLAGFWYGNCNLTGLQSRAFEFNTLTHLDISDCNLKGSFVNRSALENLQSLQNLTISNNYALGIQNVGHLMYSQRNNKNLKVLTMQRINPRFSPCIVIYKSTLENFKNTGLEEIYAMDNKIETIERGALKLLPKTLKLLNLTNNKIIFGDYFKDLGKMKGLTSLILDGSYKSYGFPYKYPTNVLNNCAGHSSSVRETVAPEGDEDSYIKSIPVPPNLMELSMYGNEMMYSLNNMTFSKNNNLKTANLRLNVFQYLDGPIKGLEKLEILKMDLCLIKKISCEFFEYFLSLKFLSLNQNQLSETLDADENGCIFQNLTQLIYMDLSLNDLYHLHPLSFKNLVNLKYLNVSQNRIQRVNFSLTHMMNLEILDLQKNQIQSLSPETRFEIDKIREGGAPLLVNLSYNPISCNCDNLSFLEWLSETALADFDFNGAHYYCSMEKQPEGYRETIGQLRRQCIKQEALFGVVISATMIAVLAIVAVLAYRFRWTLRYWYHAARLKFQPVISPEQFEFDVFVSYSDKDDFVEEELIPRLQDEFNFRVMMHGLCFPAGGHITDSIHTAVTTSRKTLVVITKNMLRSHWCNYELMV</sequence>
<name>A0A3S1B258_ELYCH</name>
<keyword evidence="9" id="KW-0675">Receptor</keyword>
<dbReference type="InterPro" id="IPR000157">
    <property type="entry name" value="TIR_dom"/>
</dbReference>
<dbReference type="PROSITE" id="PS51450">
    <property type="entry name" value="LRR"/>
    <property type="match status" value="2"/>
</dbReference>
<dbReference type="Pfam" id="PF13855">
    <property type="entry name" value="LRR_8"/>
    <property type="match status" value="2"/>
</dbReference>
<evidence type="ECO:0000313" key="14">
    <source>
        <dbReference type="Proteomes" id="UP000271974"/>
    </source>
</evidence>
<dbReference type="PANTHER" id="PTHR24365">
    <property type="entry name" value="TOLL-LIKE RECEPTOR"/>
    <property type="match status" value="1"/>
</dbReference>
<evidence type="ECO:0000256" key="3">
    <source>
        <dbReference type="ARBA" id="ARBA00022614"/>
    </source>
</evidence>
<dbReference type="GO" id="GO:0006955">
    <property type="term" value="P:immune response"/>
    <property type="evidence" value="ECO:0007669"/>
    <property type="project" value="InterPro"/>
</dbReference>
<dbReference type="InterPro" id="IPR003591">
    <property type="entry name" value="Leu-rich_rpt_typical-subtyp"/>
</dbReference>
<dbReference type="STRING" id="188477.A0A3S1B258"/>
<proteinExistence type="inferred from homology"/>
<reference evidence="13 14" key="1">
    <citation type="submission" date="2019-01" db="EMBL/GenBank/DDBJ databases">
        <title>A draft genome assembly of the solar-powered sea slug Elysia chlorotica.</title>
        <authorList>
            <person name="Cai H."/>
            <person name="Li Q."/>
            <person name="Fang X."/>
            <person name="Li J."/>
            <person name="Curtis N.E."/>
            <person name="Altenburger A."/>
            <person name="Shibata T."/>
            <person name="Feng M."/>
            <person name="Maeda T."/>
            <person name="Schwartz J.A."/>
            <person name="Shigenobu S."/>
            <person name="Lundholm N."/>
            <person name="Nishiyama T."/>
            <person name="Yang H."/>
            <person name="Hasebe M."/>
            <person name="Li S."/>
            <person name="Pierce S.K."/>
            <person name="Wang J."/>
        </authorList>
    </citation>
    <scope>NUCLEOTIDE SEQUENCE [LARGE SCALE GENOMIC DNA]</scope>
    <source>
        <strain evidence="13">EC2010</strain>
        <tissue evidence="13">Whole organism of an adult</tissue>
    </source>
</reference>
<dbReference type="PANTHER" id="PTHR24365:SF541">
    <property type="entry name" value="PROTEIN TOLL-RELATED"/>
    <property type="match status" value="1"/>
</dbReference>
<dbReference type="PROSITE" id="PS50104">
    <property type="entry name" value="TIR"/>
    <property type="match status" value="1"/>
</dbReference>
<dbReference type="OrthoDB" id="6148273at2759"/>
<dbReference type="InterPro" id="IPR017241">
    <property type="entry name" value="Toll-like_receptor"/>
</dbReference>
<keyword evidence="7 11" id="KW-1133">Transmembrane helix</keyword>
<comment type="similarity">
    <text evidence="2">Belongs to the Toll-like receptor family.</text>
</comment>
<protein>
    <recommendedName>
        <fullName evidence="12">TIR domain-containing protein</fullName>
    </recommendedName>
</protein>
<evidence type="ECO:0000256" key="2">
    <source>
        <dbReference type="ARBA" id="ARBA00009634"/>
    </source>
</evidence>
<keyword evidence="14" id="KW-1185">Reference proteome</keyword>
<evidence type="ECO:0000313" key="13">
    <source>
        <dbReference type="EMBL" id="RUS74258.1"/>
    </source>
</evidence>
<evidence type="ECO:0000256" key="6">
    <source>
        <dbReference type="ARBA" id="ARBA00022737"/>
    </source>
</evidence>
<dbReference type="AlphaFoldDB" id="A0A3S1B258"/>
<dbReference type="InterPro" id="IPR035897">
    <property type="entry name" value="Toll_tir_struct_dom_sf"/>
</dbReference>
<dbReference type="EMBL" id="RQTK01000850">
    <property type="protein sequence ID" value="RUS74258.1"/>
    <property type="molecule type" value="Genomic_DNA"/>
</dbReference>
<evidence type="ECO:0000256" key="4">
    <source>
        <dbReference type="ARBA" id="ARBA00022692"/>
    </source>
</evidence>
<evidence type="ECO:0000256" key="9">
    <source>
        <dbReference type="ARBA" id="ARBA00023170"/>
    </source>
</evidence>
<evidence type="ECO:0000259" key="12">
    <source>
        <dbReference type="PROSITE" id="PS50104"/>
    </source>
</evidence>
<dbReference type="GO" id="GO:0002224">
    <property type="term" value="P:toll-like receptor signaling pathway"/>
    <property type="evidence" value="ECO:0007669"/>
    <property type="project" value="InterPro"/>
</dbReference>
<dbReference type="InterPro" id="IPR001611">
    <property type="entry name" value="Leu-rich_rpt"/>
</dbReference>
<evidence type="ECO:0000256" key="1">
    <source>
        <dbReference type="ARBA" id="ARBA00004479"/>
    </source>
</evidence>
<keyword evidence="6" id="KW-0677">Repeat</keyword>
<dbReference type="Gene3D" id="3.80.10.10">
    <property type="entry name" value="Ribonuclease Inhibitor"/>
    <property type="match status" value="3"/>
</dbReference>
<dbReference type="SMART" id="SM00369">
    <property type="entry name" value="LRR_TYP"/>
    <property type="match status" value="5"/>
</dbReference>
<keyword evidence="4 11" id="KW-0812">Transmembrane</keyword>
<evidence type="ECO:0000256" key="7">
    <source>
        <dbReference type="ARBA" id="ARBA00022989"/>
    </source>
</evidence>
<feature type="domain" description="TIR" evidence="12">
    <location>
        <begin position="753"/>
        <end position="831"/>
    </location>
</feature>
<dbReference type="SUPFAM" id="SSF52200">
    <property type="entry name" value="Toll/Interleukin receptor TIR domain"/>
    <property type="match status" value="1"/>
</dbReference>
<dbReference type="GO" id="GO:0004888">
    <property type="term" value="F:transmembrane signaling receptor activity"/>
    <property type="evidence" value="ECO:0007669"/>
    <property type="project" value="InterPro"/>
</dbReference>
<dbReference type="Gene3D" id="3.40.50.10140">
    <property type="entry name" value="Toll/interleukin-1 receptor homology (TIR) domain"/>
    <property type="match status" value="1"/>
</dbReference>
<dbReference type="Proteomes" id="UP000271974">
    <property type="component" value="Unassembled WGS sequence"/>
</dbReference>
<dbReference type="SUPFAM" id="SSF52058">
    <property type="entry name" value="L domain-like"/>
    <property type="match status" value="2"/>
</dbReference>
<dbReference type="Pfam" id="PF13676">
    <property type="entry name" value="TIR_2"/>
    <property type="match status" value="1"/>
</dbReference>
<accession>A0A3S1B258</accession>
<dbReference type="InterPro" id="IPR032675">
    <property type="entry name" value="LRR_dom_sf"/>
</dbReference>
<keyword evidence="3" id="KW-0433">Leucine-rich repeat</keyword>